<evidence type="ECO:0000259" key="2">
    <source>
        <dbReference type="Pfam" id="PF05065"/>
    </source>
</evidence>
<dbReference type="NCBIfam" id="TIGR01554">
    <property type="entry name" value="major_cap_HK97"/>
    <property type="match status" value="1"/>
</dbReference>
<name>A0A3T0EBD5_9PROT</name>
<comment type="subcellular location">
    <subcellularLocation>
        <location evidence="1">Virion</location>
    </subcellularLocation>
</comment>
<evidence type="ECO:0000313" key="4">
    <source>
        <dbReference type="Proteomes" id="UP000286954"/>
    </source>
</evidence>
<sequence>MSRETKMSAPNAQTRAALHDFLSAFERFKSANDQRLSEIEKRKSSDVLLEEKVARIDAALTRQKAALDRMSVDATRPSIGRKSAAHPGWNAYVRRGDASALIEAKALSAGSPGDGGYVAPPETEAMINRLLASVSPIRAIASVRQTTSHTFRKPVSLGGAVAGWSAETGVRNQTATPEITLVEFPTAELYAMPAATPVILDDALVDIDQWLAEEVRDVFAAEEGKAFVSGNGTNQPRGFLAYDKEPEGTQGWGEIGYVATGAAGDFDEDPVDALIDLIYAPATGYRSNARFVMNRQSVSRIRKLKDQDGNYIWQPAVNAGQDASLMGYPLTEAEDMPDIGANAYAIAFGDFERGYLVVDRQGIEILRDPYSAKPYVLFYTTKRVGGGVQDFNAIKLLKFGES</sequence>
<gene>
    <name evidence="3" type="ORF">X907_2077</name>
</gene>
<dbReference type="SUPFAM" id="SSF56563">
    <property type="entry name" value="Major capsid protein gp5"/>
    <property type="match status" value="1"/>
</dbReference>
<reference evidence="3 4" key="1">
    <citation type="submission" date="2016-12" db="EMBL/GenBank/DDBJ databases">
        <title>The genome of dimorphic prosthecate Glycocaulis alkaliphilus 6b-8t, isolated from crude oil dictates its adaptability in petroleum environments.</title>
        <authorList>
            <person name="Wu X.-L."/>
            <person name="Geng S."/>
        </authorList>
    </citation>
    <scope>NUCLEOTIDE SEQUENCE [LARGE SCALE GENOMIC DNA]</scope>
    <source>
        <strain evidence="3 4">6B-8</strain>
    </source>
</reference>
<dbReference type="KEGG" id="gak:X907_2077"/>
<evidence type="ECO:0000313" key="3">
    <source>
        <dbReference type="EMBL" id="AZU04600.1"/>
    </source>
</evidence>
<dbReference type="Proteomes" id="UP000286954">
    <property type="component" value="Chromosome"/>
</dbReference>
<protein>
    <submittedName>
        <fullName evidence="3">HK97 family phage major capsid protein</fullName>
    </submittedName>
</protein>
<dbReference type="AlphaFoldDB" id="A0A3T0EBD5"/>
<evidence type="ECO:0000256" key="1">
    <source>
        <dbReference type="ARBA" id="ARBA00004328"/>
    </source>
</evidence>
<proteinExistence type="predicted"/>
<dbReference type="Pfam" id="PF05065">
    <property type="entry name" value="Phage_capsid"/>
    <property type="match status" value="1"/>
</dbReference>
<accession>A0A3T0EBD5</accession>
<dbReference type="EMBL" id="CP018911">
    <property type="protein sequence ID" value="AZU04600.1"/>
    <property type="molecule type" value="Genomic_DNA"/>
</dbReference>
<dbReference type="InterPro" id="IPR054612">
    <property type="entry name" value="Phage_capsid-like_C"/>
</dbReference>
<dbReference type="RefSeq" id="WP_127567671.1">
    <property type="nucleotide sequence ID" value="NZ_BMFB01000001.1"/>
</dbReference>
<dbReference type="Gene3D" id="3.30.2320.10">
    <property type="entry name" value="hypothetical protein PF0899 domain"/>
    <property type="match status" value="1"/>
</dbReference>
<dbReference type="InterPro" id="IPR024455">
    <property type="entry name" value="Phage_capsid"/>
</dbReference>
<feature type="domain" description="Phage capsid-like C-terminal" evidence="2">
    <location>
        <begin position="115"/>
        <end position="399"/>
    </location>
</feature>
<dbReference type="OrthoDB" id="9786516at2"/>
<organism evidence="3 4">
    <name type="scientific">Glycocaulis alkaliphilus</name>
    <dbReference type="NCBI Taxonomy" id="1434191"/>
    <lineage>
        <taxon>Bacteria</taxon>
        <taxon>Pseudomonadati</taxon>
        <taxon>Pseudomonadota</taxon>
        <taxon>Alphaproteobacteria</taxon>
        <taxon>Maricaulales</taxon>
        <taxon>Maricaulaceae</taxon>
        <taxon>Glycocaulis</taxon>
    </lineage>
</organism>
<keyword evidence="4" id="KW-1185">Reference proteome</keyword>